<keyword evidence="2" id="KW-1185">Reference proteome</keyword>
<dbReference type="Proteomes" id="UP001597180">
    <property type="component" value="Unassembled WGS sequence"/>
</dbReference>
<dbReference type="Pfam" id="PF04883">
    <property type="entry name" value="HK97-gp10_like"/>
    <property type="match status" value="1"/>
</dbReference>
<protein>
    <submittedName>
        <fullName evidence="1">HK97 gp10 family phage protein</fullName>
    </submittedName>
</protein>
<organism evidence="1 2">
    <name type="scientific">Paenibacillus vulneris</name>
    <dbReference type="NCBI Taxonomy" id="1133364"/>
    <lineage>
        <taxon>Bacteria</taxon>
        <taxon>Bacillati</taxon>
        <taxon>Bacillota</taxon>
        <taxon>Bacilli</taxon>
        <taxon>Bacillales</taxon>
        <taxon>Paenibacillaceae</taxon>
        <taxon>Paenibacillus</taxon>
    </lineage>
</organism>
<evidence type="ECO:0000313" key="2">
    <source>
        <dbReference type="Proteomes" id="UP001597180"/>
    </source>
</evidence>
<sequence>MSQFGDFNFQELQDLQNNLQQMKKAIPGFYEGCLKELAGRLLAKAIARTPVGDTGNLRKGWTIGPIQKNGSEYQIEVINPVEYSKYVEFGHRTRNHTGWVEGRFMLTISENELRREMNAIMERKFEQFIKRYLGW</sequence>
<dbReference type="EMBL" id="JBHTLU010000065">
    <property type="protein sequence ID" value="MFD1225533.1"/>
    <property type="molecule type" value="Genomic_DNA"/>
</dbReference>
<dbReference type="InterPro" id="IPR010064">
    <property type="entry name" value="HK97-gp10_tail"/>
</dbReference>
<dbReference type="RefSeq" id="WP_345585046.1">
    <property type="nucleotide sequence ID" value="NZ_BAABJG010000002.1"/>
</dbReference>
<name>A0ABW3UX88_9BACL</name>
<proteinExistence type="predicted"/>
<accession>A0ABW3UX88</accession>
<comment type="caution">
    <text evidence="1">The sequence shown here is derived from an EMBL/GenBank/DDBJ whole genome shotgun (WGS) entry which is preliminary data.</text>
</comment>
<gene>
    <name evidence="1" type="ORF">ACFQ4B_36195</name>
</gene>
<reference evidence="2" key="1">
    <citation type="journal article" date="2019" name="Int. J. Syst. Evol. Microbiol.">
        <title>The Global Catalogue of Microorganisms (GCM) 10K type strain sequencing project: providing services to taxonomists for standard genome sequencing and annotation.</title>
        <authorList>
            <consortium name="The Broad Institute Genomics Platform"/>
            <consortium name="The Broad Institute Genome Sequencing Center for Infectious Disease"/>
            <person name="Wu L."/>
            <person name="Ma J."/>
        </authorList>
    </citation>
    <scope>NUCLEOTIDE SEQUENCE [LARGE SCALE GENOMIC DNA]</scope>
    <source>
        <strain evidence="2">CCUG 53270</strain>
    </source>
</reference>
<evidence type="ECO:0000313" key="1">
    <source>
        <dbReference type="EMBL" id="MFD1225533.1"/>
    </source>
</evidence>